<feature type="compositionally biased region" description="Polar residues" evidence="1">
    <location>
        <begin position="93"/>
        <end position="114"/>
    </location>
</feature>
<evidence type="ECO:0000313" key="3">
    <source>
        <dbReference type="Proteomes" id="UP000053611"/>
    </source>
</evidence>
<feature type="compositionally biased region" description="Low complexity" evidence="1">
    <location>
        <begin position="115"/>
        <end position="127"/>
    </location>
</feature>
<feature type="region of interest" description="Disordered" evidence="1">
    <location>
        <begin position="18"/>
        <end position="141"/>
    </location>
</feature>
<dbReference type="RefSeq" id="XP_018278598.1">
    <property type="nucleotide sequence ID" value="XM_018427572.1"/>
</dbReference>
<dbReference type="GeneID" id="28988175"/>
<evidence type="ECO:0000256" key="1">
    <source>
        <dbReference type="SAM" id="MobiDB-lite"/>
    </source>
</evidence>
<dbReference type="Proteomes" id="UP000053611">
    <property type="component" value="Unassembled WGS sequence"/>
</dbReference>
<evidence type="ECO:0000313" key="2">
    <source>
        <dbReference type="EMBL" id="KLT42107.1"/>
    </source>
</evidence>
<organism evidence="2 3">
    <name type="scientific">Cutaneotrichosporon oleaginosum</name>
    <dbReference type="NCBI Taxonomy" id="879819"/>
    <lineage>
        <taxon>Eukaryota</taxon>
        <taxon>Fungi</taxon>
        <taxon>Dikarya</taxon>
        <taxon>Basidiomycota</taxon>
        <taxon>Agaricomycotina</taxon>
        <taxon>Tremellomycetes</taxon>
        <taxon>Trichosporonales</taxon>
        <taxon>Trichosporonaceae</taxon>
        <taxon>Cutaneotrichosporon</taxon>
    </lineage>
</organism>
<name>A0A0J0XLX6_9TREE</name>
<protein>
    <submittedName>
        <fullName evidence="2">Uncharacterized protein</fullName>
    </submittedName>
</protein>
<dbReference type="EMBL" id="KQ087209">
    <property type="protein sequence ID" value="KLT42107.1"/>
    <property type="molecule type" value="Genomic_DNA"/>
</dbReference>
<sequence length="267" mass="28959">MCCFHGCLVLTSASQPIRPTRSSFRVPGRPAPTPPAGVEPASLRITHLPLQLGPLPQPPPLQRHPTVPARNPRPGHVSRSSLSHPSQIPPNPTAQQHTRTLSASRSAGQLNNMASQPLSQNSGQQQQTLRAPINPPHRSRSLRQQTYHALMPEHATVSDLAVPEEDDSNLPSGKASGELAVLTDHTGRRCSIIAIKPSVGRKAKCHYDPFVRRRTMMAFPDVNNDSVRSALSVGGASGIFVRSEGTSRTAFEDRVSRPFESRVGQFV</sequence>
<gene>
    <name evidence="2" type="ORF">CC85DRAFT_99352</name>
</gene>
<reference evidence="2 3" key="1">
    <citation type="submission" date="2015-03" db="EMBL/GenBank/DDBJ databases">
        <title>Genomics and transcriptomics of the oil-accumulating basidiomycete yeast T. oleaginosus allow insights into substrate utilization and the diverse evolutionary trajectories of mating systems in fungi.</title>
        <authorList>
            <consortium name="DOE Joint Genome Institute"/>
            <person name="Kourist R."/>
            <person name="Kracht O."/>
            <person name="Bracharz F."/>
            <person name="Lipzen A."/>
            <person name="Nolan M."/>
            <person name="Ohm R."/>
            <person name="Grigoriev I."/>
            <person name="Sun S."/>
            <person name="Heitman J."/>
            <person name="Bruck T."/>
            <person name="Nowrousian M."/>
        </authorList>
    </citation>
    <scope>NUCLEOTIDE SEQUENCE [LARGE SCALE GENOMIC DNA]</scope>
    <source>
        <strain evidence="2 3">IBC0246</strain>
    </source>
</reference>
<dbReference type="AlphaFoldDB" id="A0A0J0XLX6"/>
<accession>A0A0J0XLX6</accession>
<keyword evidence="3" id="KW-1185">Reference proteome</keyword>
<proteinExistence type="predicted"/>